<comment type="caution">
    <text evidence="1">The sequence shown here is derived from an EMBL/GenBank/DDBJ whole genome shotgun (WGS) entry which is preliminary data.</text>
</comment>
<evidence type="ECO:0000313" key="1">
    <source>
        <dbReference type="EMBL" id="CAF0787599.1"/>
    </source>
</evidence>
<evidence type="ECO:0000313" key="2">
    <source>
        <dbReference type="Proteomes" id="UP000663854"/>
    </source>
</evidence>
<accession>A0A813RXW9</accession>
<dbReference type="EMBL" id="CAJNOH010000033">
    <property type="protein sequence ID" value="CAF0787599.1"/>
    <property type="molecule type" value="Genomic_DNA"/>
</dbReference>
<dbReference type="Proteomes" id="UP000663854">
    <property type="component" value="Unassembled WGS sequence"/>
</dbReference>
<proteinExistence type="predicted"/>
<sequence length="466" mass="48271">MQSIHYLIVMEKFTKKIILLVALTLGLIYGVNGQASNTYYYIGGPTGSVDFTSTSWVLAANYTSGSAMTAVAPSVVNATVVFIIDASDVGPASGAQLGTNITLSLGGARTIGQLIIRNNNVPVTISGTGSLLIGGATTAQIPGAELDLGTGCSLNINNSGTVGSIISTSNVCGGATIENLMVNNNAGVTVASGANMVNVTEALKLVVGQMTTNGNVTIISTALNQGYIDDFSGSNAGTLSGNIKVERYITNGPNGFRYIGAPVYNNVNGLSLSGVVGPAFPVQGTPGQAIPQGTCSFNNSPTNLASNSPYATFMRWNEPGPFTNFCRQQGWYFQTSGDMTLGRGYGAKLAGGSKLTYTGAANTGAITYAPCTHTDVFVNASPSTPTYDGWNLVSNPFPSNIEISSIPGDGDPNNNMPAGFDGQIQFYQTTGQFTGTYLTYNVGTQVAPIALGQGFWADNQHFDTLS</sequence>
<name>A0A813RXW9_9BILA</name>
<gene>
    <name evidence="1" type="ORF">PYM288_LOCUS3960</name>
</gene>
<reference evidence="1" key="1">
    <citation type="submission" date="2021-02" db="EMBL/GenBank/DDBJ databases">
        <authorList>
            <person name="Nowell W R."/>
        </authorList>
    </citation>
    <scope>NUCLEOTIDE SEQUENCE</scope>
</reference>
<protein>
    <submittedName>
        <fullName evidence="1">Uncharacterized protein</fullName>
    </submittedName>
</protein>
<dbReference type="AlphaFoldDB" id="A0A813RXW9"/>
<organism evidence="1 2">
    <name type="scientific">Rotaria sordida</name>
    <dbReference type="NCBI Taxonomy" id="392033"/>
    <lineage>
        <taxon>Eukaryota</taxon>
        <taxon>Metazoa</taxon>
        <taxon>Spiralia</taxon>
        <taxon>Gnathifera</taxon>
        <taxon>Rotifera</taxon>
        <taxon>Eurotatoria</taxon>
        <taxon>Bdelloidea</taxon>
        <taxon>Philodinida</taxon>
        <taxon>Philodinidae</taxon>
        <taxon>Rotaria</taxon>
    </lineage>
</organism>